<evidence type="ECO:0000256" key="1">
    <source>
        <dbReference type="SAM" id="Coils"/>
    </source>
</evidence>
<evidence type="ECO:0000313" key="4">
    <source>
        <dbReference type="EMBL" id="FAA01132.1"/>
    </source>
</evidence>
<keyword evidence="1" id="KW-0175">Coiled coil</keyword>
<feature type="compositionally biased region" description="Acidic residues" evidence="2">
    <location>
        <begin position="516"/>
        <end position="531"/>
    </location>
</feature>
<protein>
    <submittedName>
        <fullName evidence="4">Transposase</fullName>
    </submittedName>
</protein>
<feature type="region of interest" description="Disordered" evidence="2">
    <location>
        <begin position="472"/>
        <end position="534"/>
    </location>
</feature>
<reference evidence="4" key="1">
    <citation type="journal article" date="2013" name="Nat. Commun.">
        <title>The Capsaspora genome reveals a complex unicellular prehistory of animals.</title>
        <authorList>
            <person name="Suga H."/>
            <person name="Chen Z."/>
            <person name="de Mendoza A."/>
            <person name="Sebe-Pedros A."/>
            <person name="Brown M.W."/>
            <person name="Kramer E."/>
            <person name="Carr M."/>
            <person name="Kerner P."/>
            <person name="Vervoort M."/>
            <person name="Sanchez-Pons N."/>
            <person name="Torruella G."/>
            <person name="Derelle R."/>
            <person name="Manning G."/>
            <person name="Lang B.F."/>
            <person name="Russ C."/>
            <person name="Haas B.J."/>
            <person name="Roger A.J."/>
            <person name="Nusbaum C."/>
            <person name="Ruiz-Trillo I."/>
        </authorList>
    </citation>
    <scope>NUCLEOTIDE SEQUENCE</scope>
    <source>
        <strain evidence="4">ATCC 30864</strain>
    </source>
</reference>
<feature type="coiled-coil region" evidence="1">
    <location>
        <begin position="415"/>
        <end position="467"/>
    </location>
</feature>
<feature type="domain" description="DDE-1" evidence="3">
    <location>
        <begin position="45"/>
        <end position="196"/>
    </location>
</feature>
<sequence length="631" mass="69607">MDETDIATRFFAGKVICTPSSDTRSALVEGGHQNSLGAHMTGVFTICADGSAPSVPLIIFSKLNKIRSATEDVDDAMAVFETSKNGYMTKELFNKYVLSWEQTMRAKYKAGPLLLVMDGSSTHQLRSEVLARFLQNDIHVLVLPAHTSTETQPLDRTVFGFFKRVLQQQYARAIGSKAFSNDDKMRVHCALLAWNCVTRKKSSIRAGFRLTGIYPLDMTVYKSWVKNPAPPASEQLDELDENSPPNPPAPALDRQDTVPIVDSSVSTPVLIRSTRSSRSSDTEASTSTTPEMSSSSSSSLSVSPLVTIQDLAAMGLSNMSSSPLDQDKRGVEHKALVAIRKMLGMPLTFPDVVATVKVSLKLPDHLRYKTKPAPAHIATTPERLQSTLAKEAAVAEKERKEDRLLPARLDYRSRVAAYENERKTLSTEIAQCDVQLQALQAEPMTALIQSEIEKTQLQRRVAELQLSHLKLPTRSYGGRKKSAQPKPMKTPRSKKTASSQEVTSNAAAQDSSADSSDAENDADGSEWDSDDNGVVQVRRTDTQSDSDVAFELSHAEQRNIVENVRLRPIRRAREHALGYEDDVCLRITQRVRLESPCQVVHASPEIVNLSQQPSRVAFVPAVQPSPHLFIQ</sequence>
<evidence type="ECO:0000259" key="3">
    <source>
        <dbReference type="Pfam" id="PF03184"/>
    </source>
</evidence>
<organism evidence="4">
    <name type="scientific">Capsaspora owczarzaki</name>
    <dbReference type="NCBI Taxonomy" id="192875"/>
    <lineage>
        <taxon>Eukaryota</taxon>
        <taxon>Filasterea</taxon>
        <taxon>Capsaspora</taxon>
    </lineage>
</organism>
<feature type="region of interest" description="Disordered" evidence="2">
    <location>
        <begin position="231"/>
        <end position="300"/>
    </location>
</feature>
<dbReference type="AlphaFoldDB" id="W4P2Z5"/>
<feature type="compositionally biased region" description="Low complexity" evidence="2">
    <location>
        <begin position="504"/>
        <end position="515"/>
    </location>
</feature>
<accession>W4P2Z5</accession>
<proteinExistence type="predicted"/>
<dbReference type="Pfam" id="PF03184">
    <property type="entry name" value="DDE_1"/>
    <property type="match status" value="1"/>
</dbReference>
<dbReference type="EMBL" id="BR000994">
    <property type="protein sequence ID" value="FAA01132.1"/>
    <property type="molecule type" value="Genomic_DNA"/>
</dbReference>
<dbReference type="InterPro" id="IPR004875">
    <property type="entry name" value="DDE_SF_endonuclease_dom"/>
</dbReference>
<feature type="compositionally biased region" description="Basic residues" evidence="2">
    <location>
        <begin position="477"/>
        <end position="495"/>
    </location>
</feature>
<evidence type="ECO:0000256" key="2">
    <source>
        <dbReference type="SAM" id="MobiDB-lite"/>
    </source>
</evidence>
<name>W4P2Z5_9EUKA</name>
<feature type="compositionally biased region" description="Low complexity" evidence="2">
    <location>
        <begin position="272"/>
        <end position="300"/>
    </location>
</feature>
<dbReference type="GO" id="GO:0003676">
    <property type="term" value="F:nucleic acid binding"/>
    <property type="evidence" value="ECO:0007669"/>
    <property type="project" value="InterPro"/>
</dbReference>